<dbReference type="EMBL" id="GL883017">
    <property type="protein sequence ID" value="EGG18891.1"/>
    <property type="molecule type" value="Genomic_DNA"/>
</dbReference>
<dbReference type="AlphaFoldDB" id="F4PZX7"/>
<accession>F4PZX7</accession>
<organism evidence="3 4">
    <name type="scientific">Cavenderia fasciculata</name>
    <name type="common">Slime mold</name>
    <name type="synonym">Dictyostelium fasciculatum</name>
    <dbReference type="NCBI Taxonomy" id="261658"/>
    <lineage>
        <taxon>Eukaryota</taxon>
        <taxon>Amoebozoa</taxon>
        <taxon>Evosea</taxon>
        <taxon>Eumycetozoa</taxon>
        <taxon>Dictyostelia</taxon>
        <taxon>Acytosteliales</taxon>
        <taxon>Cavenderiaceae</taxon>
        <taxon>Cavenderia</taxon>
    </lineage>
</organism>
<keyword evidence="2" id="KW-0812">Transmembrane</keyword>
<proteinExistence type="predicted"/>
<feature type="compositionally biased region" description="Low complexity" evidence="1">
    <location>
        <begin position="71"/>
        <end position="99"/>
    </location>
</feature>
<feature type="region of interest" description="Disordered" evidence="1">
    <location>
        <begin position="70"/>
        <end position="106"/>
    </location>
</feature>
<reference evidence="4" key="1">
    <citation type="journal article" date="2011" name="Genome Res.">
        <title>Phylogeny-wide analysis of social amoeba genomes highlights ancient origins for complex intercellular communication.</title>
        <authorList>
            <person name="Heidel A.J."/>
            <person name="Lawal H.M."/>
            <person name="Felder M."/>
            <person name="Schilde C."/>
            <person name="Helps N.R."/>
            <person name="Tunggal B."/>
            <person name="Rivero F."/>
            <person name="John U."/>
            <person name="Schleicher M."/>
            <person name="Eichinger L."/>
            <person name="Platzer M."/>
            <person name="Noegel A.A."/>
            <person name="Schaap P."/>
            <person name="Gloeckner G."/>
        </authorList>
    </citation>
    <scope>NUCLEOTIDE SEQUENCE [LARGE SCALE GENOMIC DNA]</scope>
    <source>
        <strain evidence="4">SH3</strain>
    </source>
</reference>
<dbReference type="Proteomes" id="UP000007797">
    <property type="component" value="Unassembled WGS sequence"/>
</dbReference>
<evidence type="ECO:0000313" key="4">
    <source>
        <dbReference type="Proteomes" id="UP000007797"/>
    </source>
</evidence>
<sequence>MLDRTGWLFERTIVVQQQRLDQKEKSVTMSRFKWMGGHSSMMPLLMPPIMSLCICLLFAMGNQTNDETIETVSSVTNSTTNSTTTGSSSTSSSSSSSSSHASTGIVLPSSSNNLAPLGFLLYET</sequence>
<keyword evidence="4" id="KW-1185">Reference proteome</keyword>
<dbReference type="RefSeq" id="XP_004357353.1">
    <property type="nucleotide sequence ID" value="XM_004357297.1"/>
</dbReference>
<dbReference type="KEGG" id="dfa:DFA_02630"/>
<evidence type="ECO:0000256" key="2">
    <source>
        <dbReference type="SAM" id="Phobius"/>
    </source>
</evidence>
<keyword evidence="2" id="KW-0472">Membrane</keyword>
<evidence type="ECO:0000256" key="1">
    <source>
        <dbReference type="SAM" id="MobiDB-lite"/>
    </source>
</evidence>
<name>F4PZX7_CACFS</name>
<dbReference type="GeneID" id="14871006"/>
<evidence type="ECO:0000313" key="3">
    <source>
        <dbReference type="EMBL" id="EGG18891.1"/>
    </source>
</evidence>
<keyword evidence="2" id="KW-1133">Transmembrane helix</keyword>
<feature type="transmembrane region" description="Helical" evidence="2">
    <location>
        <begin position="41"/>
        <end position="61"/>
    </location>
</feature>
<gene>
    <name evidence="3" type="ORF">DFA_02630</name>
</gene>
<protein>
    <submittedName>
        <fullName evidence="3">Uncharacterized protein</fullName>
    </submittedName>
</protein>